<organism evidence="5">
    <name type="scientific">Nemalion sp. H.1444</name>
    <dbReference type="NCBI Taxonomy" id="1907586"/>
    <lineage>
        <taxon>Eukaryota</taxon>
        <taxon>Rhodophyta</taxon>
        <taxon>Florideophyceae</taxon>
        <taxon>Nemaliophycidae</taxon>
        <taxon>Nemaliales</taxon>
        <taxon>Nemaliaceae</taxon>
        <taxon>Nemalion</taxon>
    </lineage>
</organism>
<dbReference type="GO" id="GO:0009536">
    <property type="term" value="C:plastid"/>
    <property type="evidence" value="ECO:0007669"/>
    <property type="project" value="UniProtKB-SubCell"/>
</dbReference>
<dbReference type="SUPFAM" id="SSF51395">
    <property type="entry name" value="FMN-linked oxidoreductases"/>
    <property type="match status" value="1"/>
</dbReference>
<dbReference type="PANTHER" id="PTHR36895">
    <property type="match status" value="1"/>
</dbReference>
<dbReference type="Pfam" id="PF04481">
    <property type="entry name" value="DUF561"/>
    <property type="match status" value="1"/>
</dbReference>
<evidence type="ECO:0000313" key="5">
    <source>
        <dbReference type="EMBL" id="SCW22937.1"/>
    </source>
</evidence>
<geneLocation type="chloroplast" evidence="5"/>
<evidence type="ECO:0000256" key="1">
    <source>
        <dbReference type="ARBA" id="ARBA00004474"/>
    </source>
</evidence>
<dbReference type="InterPro" id="IPR007570">
    <property type="entry name" value="Uncharacterised_Ycf23"/>
</dbReference>
<reference evidence="5" key="1">
    <citation type="submission" date="2016-10" db="EMBL/GenBank/DDBJ databases">
        <title>Chloroplast genomes as a tool to resolve red algal phylogenies: a case study in the Nemaliales.</title>
        <authorList>
            <person name="Costa J.F."/>
            <person name="Lin S.M."/>
            <person name="Macaya E.C."/>
            <person name="Fernandez-Garcia C."/>
            <person name="Verbruggen H."/>
        </authorList>
    </citation>
    <scope>NUCLEOTIDE SEQUENCE</scope>
    <source>
        <strain evidence="5">H.1444</strain>
    </source>
</reference>
<sequence>MTLHSSISKACEQKQMLKVIIGIDNFNVSNVMHKVKAAHVGGATYIDISANLQIIDEVKAVVPSLPVCVSSIDIDELVSCYDAGADMLELGNFDIFYDRGISFSPQQILDLASKLLIRIPDASICATIPHKLSLVQQIDLAKTLESIGVDMIQTEGISSKYKICDKLSNSIKRSSASLCSTAVLSTYLTIPIVCSSGINSLSAPLAMLYGASGIGVGSFFDHFDRTLFLSHEIARIMKSIEHSCNIDNSIGSSYFKLDSPYLHTSNVIN</sequence>
<evidence type="ECO:0000256" key="3">
    <source>
        <dbReference type="ARBA" id="ARBA00021523"/>
    </source>
</evidence>
<accession>A0A1G4NWB1</accession>
<comment type="similarity">
    <text evidence="2">Belongs to the ycf23 family.</text>
</comment>
<dbReference type="EMBL" id="LT622871">
    <property type="protein sequence ID" value="SCW22937.1"/>
    <property type="molecule type" value="Genomic_DNA"/>
</dbReference>
<dbReference type="PANTHER" id="PTHR36895:SF1">
    <property type="entry name" value="YCF23 PROTEIN"/>
    <property type="match status" value="1"/>
</dbReference>
<reference evidence="5" key="2">
    <citation type="submission" date="2016-10" db="EMBL/GenBank/DDBJ databases">
        <authorList>
            <person name="de Groot N.N."/>
        </authorList>
    </citation>
    <scope>NUCLEOTIDE SEQUENCE</scope>
    <source>
        <strain evidence="5">H.1444</strain>
    </source>
</reference>
<name>A0A1G4NWB1_9FLOR</name>
<keyword evidence="4 5" id="KW-0934">Plastid</keyword>
<gene>
    <name evidence="5" type="primary">ycf23</name>
    <name evidence="5" type="ORF">H1444_66</name>
</gene>
<dbReference type="AlphaFoldDB" id="A0A1G4NWB1"/>
<keyword evidence="5" id="KW-0150">Chloroplast</keyword>
<protein>
    <recommendedName>
        <fullName evidence="3">Uncharacterized protein ycf23</fullName>
    </recommendedName>
</protein>
<comment type="subcellular location">
    <subcellularLocation>
        <location evidence="1">Plastid</location>
    </subcellularLocation>
</comment>
<evidence type="ECO:0000256" key="2">
    <source>
        <dbReference type="ARBA" id="ARBA00009664"/>
    </source>
</evidence>
<evidence type="ECO:0000256" key="4">
    <source>
        <dbReference type="ARBA" id="ARBA00022640"/>
    </source>
</evidence>
<proteinExistence type="inferred from homology"/>